<gene>
    <name evidence="2" type="ORF">C8J30_102217</name>
</gene>
<dbReference type="Gene3D" id="3.30.200.20">
    <property type="entry name" value="Phosphorylase Kinase, domain 1"/>
    <property type="match status" value="1"/>
</dbReference>
<feature type="domain" description="Aminoglycoside phosphotransferase" evidence="1">
    <location>
        <begin position="23"/>
        <end position="244"/>
    </location>
</feature>
<keyword evidence="3" id="KW-1185">Reference proteome</keyword>
<evidence type="ECO:0000259" key="1">
    <source>
        <dbReference type="Pfam" id="PF01636"/>
    </source>
</evidence>
<name>A0A318U991_9RHOB</name>
<dbReference type="SUPFAM" id="SSF56112">
    <property type="entry name" value="Protein kinase-like (PK-like)"/>
    <property type="match status" value="1"/>
</dbReference>
<sequence>MAARDPEIEEFLRRFGWAQARRTALAGDASARRYDRLHRPGATAVLMIAPPGEEMHRFQRIDHWLLAQGFSAPRILGFDAEAGLMLLEDFGDDQLARLLRQDPKTEAAHYAAITEFLLDLHRLPPPDFVPSLDDQGLGGLVALTRDWYPLRDETAAERLAPLVTQLCGDLAPLPPVLSLRDFHAENVIILPGRVGSARLGLLDFQDAVATHPVYDLVSALQDARRDVSPAVVAAEKARYAAARDLDPHAIDHAFALIGAQRGLRILGIFARLCLCMGKPGYVDLIPRVWTQMQHNLAHDALVPLREGVTQALLPPDAALLERMRQQCGQHPMR</sequence>
<evidence type="ECO:0000313" key="3">
    <source>
        <dbReference type="Proteomes" id="UP000247727"/>
    </source>
</evidence>
<accession>A0A318U991</accession>
<dbReference type="EMBL" id="QJTK01000002">
    <property type="protein sequence ID" value="PYF11903.1"/>
    <property type="molecule type" value="Genomic_DNA"/>
</dbReference>
<dbReference type="RefSeq" id="WP_110804496.1">
    <property type="nucleotide sequence ID" value="NZ_QJTK01000002.1"/>
</dbReference>
<organism evidence="2 3">
    <name type="scientific">Rhodobacter viridis</name>
    <dbReference type="NCBI Taxonomy" id="1054202"/>
    <lineage>
        <taxon>Bacteria</taxon>
        <taxon>Pseudomonadati</taxon>
        <taxon>Pseudomonadota</taxon>
        <taxon>Alphaproteobacteria</taxon>
        <taxon>Rhodobacterales</taxon>
        <taxon>Rhodobacter group</taxon>
        <taxon>Rhodobacter</taxon>
    </lineage>
</organism>
<protein>
    <recommendedName>
        <fullName evidence="1">Aminoglycoside phosphotransferase domain-containing protein</fullName>
    </recommendedName>
</protein>
<dbReference type="AlphaFoldDB" id="A0A318U991"/>
<comment type="caution">
    <text evidence="2">The sequence shown here is derived from an EMBL/GenBank/DDBJ whole genome shotgun (WGS) entry which is preliminary data.</text>
</comment>
<evidence type="ECO:0000313" key="2">
    <source>
        <dbReference type="EMBL" id="PYF11903.1"/>
    </source>
</evidence>
<dbReference type="InterPro" id="IPR002575">
    <property type="entry name" value="Aminoglycoside_PTrfase"/>
</dbReference>
<dbReference type="Gene3D" id="3.90.1200.10">
    <property type="match status" value="1"/>
</dbReference>
<reference evidence="2 3" key="1">
    <citation type="submission" date="2018-06" db="EMBL/GenBank/DDBJ databases">
        <title>Genomic Encyclopedia of Type Strains, Phase III (KMG-III): the genomes of soil and plant-associated and newly described type strains.</title>
        <authorList>
            <person name="Whitman W."/>
        </authorList>
    </citation>
    <scope>NUCLEOTIDE SEQUENCE [LARGE SCALE GENOMIC DNA]</scope>
    <source>
        <strain evidence="2 3">JA737</strain>
    </source>
</reference>
<dbReference type="Pfam" id="PF01636">
    <property type="entry name" value="APH"/>
    <property type="match status" value="1"/>
</dbReference>
<dbReference type="OrthoDB" id="9809275at2"/>
<proteinExistence type="predicted"/>
<dbReference type="InterPro" id="IPR011009">
    <property type="entry name" value="Kinase-like_dom_sf"/>
</dbReference>
<dbReference type="Proteomes" id="UP000247727">
    <property type="component" value="Unassembled WGS sequence"/>
</dbReference>